<dbReference type="GO" id="GO:0016747">
    <property type="term" value="F:acyltransferase activity, transferring groups other than amino-acyl groups"/>
    <property type="evidence" value="ECO:0007669"/>
    <property type="project" value="InterPro"/>
</dbReference>
<dbReference type="PANTHER" id="PTHR43072">
    <property type="entry name" value="N-ACETYLTRANSFERASE"/>
    <property type="match status" value="1"/>
</dbReference>
<dbReference type="CDD" id="cd04301">
    <property type="entry name" value="NAT_SF"/>
    <property type="match status" value="1"/>
</dbReference>
<dbReference type="AlphaFoldDB" id="A0A0F9PZQ5"/>
<reference evidence="2" key="1">
    <citation type="journal article" date="2015" name="Nature">
        <title>Complex archaea that bridge the gap between prokaryotes and eukaryotes.</title>
        <authorList>
            <person name="Spang A."/>
            <person name="Saw J.H."/>
            <person name="Jorgensen S.L."/>
            <person name="Zaremba-Niedzwiedzka K."/>
            <person name="Martijn J."/>
            <person name="Lind A.E."/>
            <person name="van Eijk R."/>
            <person name="Schleper C."/>
            <person name="Guy L."/>
            <person name="Ettema T.J."/>
        </authorList>
    </citation>
    <scope>NUCLEOTIDE SEQUENCE</scope>
</reference>
<name>A0A0F9PZQ5_9ZZZZ</name>
<organism evidence="2">
    <name type="scientific">marine sediment metagenome</name>
    <dbReference type="NCBI Taxonomy" id="412755"/>
    <lineage>
        <taxon>unclassified sequences</taxon>
        <taxon>metagenomes</taxon>
        <taxon>ecological metagenomes</taxon>
    </lineage>
</organism>
<dbReference type="PANTHER" id="PTHR43072:SF60">
    <property type="entry name" value="L-2,4-DIAMINOBUTYRIC ACID ACETYLTRANSFERASE"/>
    <property type="match status" value="1"/>
</dbReference>
<proteinExistence type="predicted"/>
<evidence type="ECO:0000313" key="2">
    <source>
        <dbReference type="EMBL" id="KKN37140.1"/>
    </source>
</evidence>
<sequence length="289" mass="33560">MKIYFRELTTDDIPNIREISKNIWDGEDYIPQVIEKWLQDKNCMNYGAFMDEDLGEIVGFGRVKFYNDKLAWLEGGRVNIKYQKQGVGREMMKFALDYSRKVKAKKAQFDTSSKNQGSTALAKFFGFKGKKSMNVLNAERKDIKFFKTISLDVKKVMAKEVKELYKHFDIGLGEELSIGWSYMPINYLSDEGNSWYVVDSKAILQKVKFNSTSIQESPEAKDVWFIIYGDPTLAIELIKTCLKEELHDEESKHFEIFCSPEIAILVEELGFYYYEGEPFGVVLFEKNLD</sequence>
<protein>
    <recommendedName>
        <fullName evidence="1">N-acetyltransferase domain-containing protein</fullName>
    </recommendedName>
</protein>
<dbReference type="InterPro" id="IPR000182">
    <property type="entry name" value="GNAT_dom"/>
</dbReference>
<feature type="domain" description="N-acetyltransferase" evidence="1">
    <location>
        <begin position="3"/>
        <end position="150"/>
    </location>
</feature>
<dbReference type="InterPro" id="IPR016181">
    <property type="entry name" value="Acyl_CoA_acyltransferase"/>
</dbReference>
<dbReference type="Pfam" id="PF00583">
    <property type="entry name" value="Acetyltransf_1"/>
    <property type="match status" value="1"/>
</dbReference>
<dbReference type="PROSITE" id="PS51186">
    <property type="entry name" value="GNAT"/>
    <property type="match status" value="1"/>
</dbReference>
<dbReference type="SUPFAM" id="SSF55729">
    <property type="entry name" value="Acyl-CoA N-acyltransferases (Nat)"/>
    <property type="match status" value="1"/>
</dbReference>
<accession>A0A0F9PZQ5</accession>
<dbReference type="EMBL" id="LAZR01001916">
    <property type="protein sequence ID" value="KKN37140.1"/>
    <property type="molecule type" value="Genomic_DNA"/>
</dbReference>
<evidence type="ECO:0000259" key="1">
    <source>
        <dbReference type="PROSITE" id="PS51186"/>
    </source>
</evidence>
<gene>
    <name evidence="2" type="ORF">LCGC14_0766500</name>
</gene>
<comment type="caution">
    <text evidence="2">The sequence shown here is derived from an EMBL/GenBank/DDBJ whole genome shotgun (WGS) entry which is preliminary data.</text>
</comment>
<dbReference type="Gene3D" id="3.40.630.30">
    <property type="match status" value="1"/>
</dbReference>